<sequence length="256" mass="26321">MTGATMAAQTALVVGGATGIGAEAVRQMAASGRRVVIVDINDDAGGLLADEVGGAFFHGDVSDDASLGNAISQSVDEVGVADYALLNSGVMTAPGDAPFMAVHEAPLEAYRRVMSVNVDGVFHGLRHLLPLMTERGGAITVTASRAGLVPTAADSIYAASKAAAIHLVRSTAQGMRGKQLRINALCPATVDTTLIADVVRQAGIPLITAADMASEAVDLMLTGANGEIRVRLHDKPAFTIGEFDANVEYRAAPQGR</sequence>
<evidence type="ECO:0000256" key="2">
    <source>
        <dbReference type="ARBA" id="ARBA00023002"/>
    </source>
</evidence>
<proteinExistence type="inferred from homology"/>
<dbReference type="PANTHER" id="PTHR43180:SF66">
    <property type="entry name" value="SHORT-CHAIN DEHYDROGENASE_REDUCTASE FAMILY PROTEIN"/>
    <property type="match status" value="1"/>
</dbReference>
<dbReference type="SUPFAM" id="SSF51735">
    <property type="entry name" value="NAD(P)-binding Rossmann-fold domains"/>
    <property type="match status" value="1"/>
</dbReference>
<evidence type="ECO:0000256" key="1">
    <source>
        <dbReference type="ARBA" id="ARBA00006484"/>
    </source>
</evidence>
<name>A0A6C7E2G6_ILUCY</name>
<dbReference type="AlphaFoldDB" id="A0A6C7E2G6"/>
<dbReference type="RefSeq" id="WP_015439900.1">
    <property type="nucleotide sequence ID" value="NC_020520.1"/>
</dbReference>
<evidence type="ECO:0000313" key="3">
    <source>
        <dbReference type="EMBL" id="BAN00652.1"/>
    </source>
</evidence>
<dbReference type="InterPro" id="IPR036291">
    <property type="entry name" value="NAD(P)-bd_dom_sf"/>
</dbReference>
<evidence type="ECO:0000313" key="4">
    <source>
        <dbReference type="Proteomes" id="UP000011863"/>
    </source>
</evidence>
<dbReference type="InterPro" id="IPR002347">
    <property type="entry name" value="SDR_fam"/>
</dbReference>
<dbReference type="Pfam" id="PF00106">
    <property type="entry name" value="adh_short"/>
    <property type="match status" value="1"/>
</dbReference>
<keyword evidence="4" id="KW-1185">Reference proteome</keyword>
<dbReference type="OrthoDB" id="4133661at2"/>
<gene>
    <name evidence="3" type="ORF">YM304_03380</name>
</gene>
<dbReference type="Gene3D" id="3.40.50.720">
    <property type="entry name" value="NAD(P)-binding Rossmann-like Domain"/>
    <property type="match status" value="1"/>
</dbReference>
<dbReference type="PRINTS" id="PR00081">
    <property type="entry name" value="GDHRDH"/>
</dbReference>
<dbReference type="PROSITE" id="PS00061">
    <property type="entry name" value="ADH_SHORT"/>
    <property type="match status" value="1"/>
</dbReference>
<organism evidence="3 4">
    <name type="scientific">Ilumatobacter coccineus (strain NBRC 103263 / KCTC 29153 / YM16-304)</name>
    <dbReference type="NCBI Taxonomy" id="1313172"/>
    <lineage>
        <taxon>Bacteria</taxon>
        <taxon>Bacillati</taxon>
        <taxon>Actinomycetota</taxon>
        <taxon>Acidimicrobiia</taxon>
        <taxon>Acidimicrobiales</taxon>
        <taxon>Ilumatobacteraceae</taxon>
        <taxon>Ilumatobacter</taxon>
    </lineage>
</organism>
<accession>A0A6C7E2G6</accession>
<dbReference type="InterPro" id="IPR020904">
    <property type="entry name" value="Sc_DH/Rdtase_CS"/>
</dbReference>
<reference evidence="3 4" key="1">
    <citation type="journal article" date="2013" name="Int. J. Syst. Evol. Microbiol.">
        <title>Ilumatobacter nonamiense sp. nov. and Ilumatobacter coccineum sp. nov., isolated from seashore sand.</title>
        <authorList>
            <person name="Matsumoto A."/>
            <person name="Kasai H."/>
            <person name="Matsuo Y."/>
            <person name="Shizuri Y."/>
            <person name="Ichikawa N."/>
            <person name="Fujita N."/>
            <person name="Omura S."/>
            <person name="Takahashi Y."/>
        </authorList>
    </citation>
    <scope>NUCLEOTIDE SEQUENCE [LARGE SCALE GENOMIC DNA]</scope>
    <source>
        <strain evidence="4">NBRC 103263 / KCTC 29153 / YM16-304</strain>
    </source>
</reference>
<comment type="similarity">
    <text evidence="1">Belongs to the short-chain dehydrogenases/reductases (SDR) family.</text>
</comment>
<dbReference type="PANTHER" id="PTHR43180">
    <property type="entry name" value="3-OXOACYL-(ACYL-CARRIER-PROTEIN) REDUCTASE (AFU_ORTHOLOGUE AFUA_6G11210)"/>
    <property type="match status" value="1"/>
</dbReference>
<dbReference type="KEGG" id="aym:YM304_03380"/>
<dbReference type="GO" id="GO:0016491">
    <property type="term" value="F:oxidoreductase activity"/>
    <property type="evidence" value="ECO:0007669"/>
    <property type="project" value="UniProtKB-KW"/>
</dbReference>
<keyword evidence="2" id="KW-0560">Oxidoreductase</keyword>
<dbReference type="Proteomes" id="UP000011863">
    <property type="component" value="Chromosome"/>
</dbReference>
<dbReference type="EMBL" id="AP012057">
    <property type="protein sequence ID" value="BAN00652.1"/>
    <property type="molecule type" value="Genomic_DNA"/>
</dbReference>
<protein>
    <submittedName>
        <fullName evidence="3">Putative oxidoreductase</fullName>
    </submittedName>
</protein>
<dbReference type="CDD" id="cd05233">
    <property type="entry name" value="SDR_c"/>
    <property type="match status" value="1"/>
</dbReference>